<feature type="chain" id="PRO_5040156179" evidence="1">
    <location>
        <begin position="26"/>
        <end position="304"/>
    </location>
</feature>
<dbReference type="Pfam" id="PF13449">
    <property type="entry name" value="Phytase-like"/>
    <property type="match status" value="1"/>
</dbReference>
<evidence type="ECO:0000313" key="3">
    <source>
        <dbReference type="EMBL" id="UWQ53597.1"/>
    </source>
</evidence>
<keyword evidence="1" id="KW-0732">Signal</keyword>
<feature type="domain" description="Phytase-like" evidence="2">
    <location>
        <begin position="51"/>
        <end position="289"/>
    </location>
</feature>
<gene>
    <name evidence="3" type="ORF">K3721_16690</name>
</gene>
<dbReference type="AlphaFoldDB" id="A0A9Q9HGW7"/>
<feature type="signal peptide" evidence="1">
    <location>
        <begin position="1"/>
        <end position="25"/>
    </location>
</feature>
<dbReference type="InterPro" id="IPR006311">
    <property type="entry name" value="TAT_signal"/>
</dbReference>
<dbReference type="EMBL" id="CP081070">
    <property type="protein sequence ID" value="UWQ53597.1"/>
    <property type="molecule type" value="Genomic_DNA"/>
</dbReference>
<dbReference type="InterPro" id="IPR027372">
    <property type="entry name" value="Phytase-like_dom"/>
</dbReference>
<dbReference type="KEGG" id="lcae:K3721_16690"/>
<sequence>MRRRSALKLTLALAAAAGLTAAAFALSRPAAAVAPKAQYLGSYTWKLKQPWFGGFSALKLSEGGTVMTVLSDRATLVTTRIQRSHGAISGVTAQRAHGLRASTGKVLRGFAGDSEGLAVSPDGSRYISFEGPARVVRYRRPEGRAKVLPRPKAFRKLPPNKSLETLAIDSRGHLYTLPEQAYDQNGQIPVWRWNGRRWSRPFSLPPSGSFLPVDADFGPDGRFYLLERDLTFLGFRSRLRRWDMTAAGPVNETVLLQTGPGTHDNLEGLSVWTDDTGRLRATMVSDDNFLPLQRTELVEYALPR</sequence>
<dbReference type="InterPro" id="IPR014567">
    <property type="entry name" value="UCP031900"/>
</dbReference>
<protein>
    <submittedName>
        <fullName evidence="3">Esterase-like activity of phytase family protein</fullName>
    </submittedName>
</protein>
<reference evidence="3" key="1">
    <citation type="submission" date="2021-08" db="EMBL/GenBank/DDBJ databases">
        <authorList>
            <person name="Nwanade C."/>
            <person name="Wang M."/>
            <person name="Masoudi A."/>
            <person name="Yu Z."/>
            <person name="Liu J."/>
        </authorList>
    </citation>
    <scope>NUCLEOTIDE SEQUENCE</scope>
    <source>
        <strain evidence="3">S122</strain>
    </source>
</reference>
<accession>A0A9Q9HGW7</accession>
<evidence type="ECO:0000256" key="1">
    <source>
        <dbReference type="SAM" id="SignalP"/>
    </source>
</evidence>
<name>A0A9Q9HGW7_LEICA</name>
<dbReference type="PROSITE" id="PS51318">
    <property type="entry name" value="TAT"/>
    <property type="match status" value="1"/>
</dbReference>
<dbReference type="SUPFAM" id="SSF101898">
    <property type="entry name" value="NHL repeat"/>
    <property type="match status" value="1"/>
</dbReference>
<dbReference type="Proteomes" id="UP001058713">
    <property type="component" value="Chromosome"/>
</dbReference>
<dbReference type="PIRSF" id="PIRSF031900">
    <property type="entry name" value="UCP031900"/>
    <property type="match status" value="1"/>
</dbReference>
<organism evidence="3 4">
    <name type="scientific">Leisingera caerulea</name>
    <name type="common">Phaeobacter caeruleus</name>
    <dbReference type="NCBI Taxonomy" id="506591"/>
    <lineage>
        <taxon>Bacteria</taxon>
        <taxon>Pseudomonadati</taxon>
        <taxon>Pseudomonadota</taxon>
        <taxon>Alphaproteobacteria</taxon>
        <taxon>Rhodobacterales</taxon>
        <taxon>Roseobacteraceae</taxon>
        <taxon>Leisingera</taxon>
    </lineage>
</organism>
<proteinExistence type="predicted"/>
<dbReference type="RefSeq" id="WP_259971176.1">
    <property type="nucleotide sequence ID" value="NZ_CP081070.1"/>
</dbReference>
<evidence type="ECO:0000313" key="4">
    <source>
        <dbReference type="Proteomes" id="UP001058713"/>
    </source>
</evidence>
<evidence type="ECO:0000259" key="2">
    <source>
        <dbReference type="Pfam" id="PF13449"/>
    </source>
</evidence>